<evidence type="ECO:0000256" key="3">
    <source>
        <dbReference type="ARBA" id="ARBA00023163"/>
    </source>
</evidence>
<dbReference type="SMART" id="SM00347">
    <property type="entry name" value="HTH_MARR"/>
    <property type="match status" value="1"/>
</dbReference>
<keyword evidence="6" id="KW-1185">Reference proteome</keyword>
<dbReference type="Proteomes" id="UP000198870">
    <property type="component" value="Unassembled WGS sequence"/>
</dbReference>
<reference evidence="5 6" key="1">
    <citation type="submission" date="2016-10" db="EMBL/GenBank/DDBJ databases">
        <authorList>
            <person name="de Groot N.N."/>
        </authorList>
    </citation>
    <scope>NUCLEOTIDE SEQUENCE [LARGE SCALE GENOMIC DNA]</scope>
    <source>
        <strain evidence="5 6">AA1</strain>
    </source>
</reference>
<organism evidence="5 6">
    <name type="scientific">Desulfoluna spongiiphila</name>
    <dbReference type="NCBI Taxonomy" id="419481"/>
    <lineage>
        <taxon>Bacteria</taxon>
        <taxon>Pseudomonadati</taxon>
        <taxon>Thermodesulfobacteriota</taxon>
        <taxon>Desulfobacteria</taxon>
        <taxon>Desulfobacterales</taxon>
        <taxon>Desulfolunaceae</taxon>
        <taxon>Desulfoluna</taxon>
    </lineage>
</organism>
<dbReference type="GO" id="GO:0003677">
    <property type="term" value="F:DNA binding"/>
    <property type="evidence" value="ECO:0007669"/>
    <property type="project" value="UniProtKB-KW"/>
</dbReference>
<evidence type="ECO:0000313" key="5">
    <source>
        <dbReference type="EMBL" id="SCY70846.1"/>
    </source>
</evidence>
<gene>
    <name evidence="5" type="ORF">SAMN05216233_117101</name>
</gene>
<sequence length="137" mass="15713">MIKTYKDCICFLFAKANQKSQAVLKKMLKPYGLTPVQILILEALWEDDGLTAGDLSKRLILDNATLSGVLDRLADADWISKETDAEDKRAIRIHLSAKAREYQEDLLQAREHVNETILQSFSQEEKLLLKRLLKDLR</sequence>
<proteinExistence type="predicted"/>
<dbReference type="Pfam" id="PF01047">
    <property type="entry name" value="MarR"/>
    <property type="match status" value="1"/>
</dbReference>
<evidence type="ECO:0000256" key="2">
    <source>
        <dbReference type="ARBA" id="ARBA00023125"/>
    </source>
</evidence>
<dbReference type="InterPro" id="IPR036390">
    <property type="entry name" value="WH_DNA-bd_sf"/>
</dbReference>
<dbReference type="InterPro" id="IPR023187">
    <property type="entry name" value="Tscrpt_reg_MarR-type_CS"/>
</dbReference>
<dbReference type="PROSITE" id="PS50995">
    <property type="entry name" value="HTH_MARR_2"/>
    <property type="match status" value="1"/>
</dbReference>
<accession>A0A1G5I472</accession>
<name>A0A1G5I472_9BACT</name>
<evidence type="ECO:0000313" key="6">
    <source>
        <dbReference type="Proteomes" id="UP000198870"/>
    </source>
</evidence>
<dbReference type="STRING" id="419481.SAMN05216233_117101"/>
<dbReference type="PROSITE" id="PS01117">
    <property type="entry name" value="HTH_MARR_1"/>
    <property type="match status" value="1"/>
</dbReference>
<protein>
    <submittedName>
        <fullName evidence="5">Transcriptional regulator, MarR family</fullName>
    </submittedName>
</protein>
<dbReference type="SUPFAM" id="SSF46785">
    <property type="entry name" value="Winged helix' DNA-binding domain"/>
    <property type="match status" value="1"/>
</dbReference>
<dbReference type="InterPro" id="IPR036388">
    <property type="entry name" value="WH-like_DNA-bd_sf"/>
</dbReference>
<dbReference type="PANTHER" id="PTHR42756">
    <property type="entry name" value="TRANSCRIPTIONAL REGULATOR, MARR"/>
    <property type="match status" value="1"/>
</dbReference>
<dbReference type="PANTHER" id="PTHR42756:SF1">
    <property type="entry name" value="TRANSCRIPTIONAL REPRESSOR OF EMRAB OPERON"/>
    <property type="match status" value="1"/>
</dbReference>
<dbReference type="InterPro" id="IPR000835">
    <property type="entry name" value="HTH_MarR-typ"/>
</dbReference>
<dbReference type="RefSeq" id="WP_217640358.1">
    <property type="nucleotide sequence ID" value="NZ_FMUX01000017.1"/>
</dbReference>
<dbReference type="Gene3D" id="1.10.10.10">
    <property type="entry name" value="Winged helix-like DNA-binding domain superfamily/Winged helix DNA-binding domain"/>
    <property type="match status" value="1"/>
</dbReference>
<keyword evidence="3" id="KW-0804">Transcription</keyword>
<dbReference type="EMBL" id="FMUX01000017">
    <property type="protein sequence ID" value="SCY70846.1"/>
    <property type="molecule type" value="Genomic_DNA"/>
</dbReference>
<dbReference type="GO" id="GO:0003700">
    <property type="term" value="F:DNA-binding transcription factor activity"/>
    <property type="evidence" value="ECO:0007669"/>
    <property type="project" value="InterPro"/>
</dbReference>
<feature type="domain" description="HTH marR-type" evidence="4">
    <location>
        <begin position="6"/>
        <end position="137"/>
    </location>
</feature>
<evidence type="ECO:0000256" key="1">
    <source>
        <dbReference type="ARBA" id="ARBA00023015"/>
    </source>
</evidence>
<dbReference type="AlphaFoldDB" id="A0A1G5I472"/>
<keyword evidence="1" id="KW-0805">Transcription regulation</keyword>
<keyword evidence="2" id="KW-0238">DNA-binding</keyword>
<dbReference type="PRINTS" id="PR00598">
    <property type="entry name" value="HTHMARR"/>
</dbReference>
<evidence type="ECO:0000259" key="4">
    <source>
        <dbReference type="PROSITE" id="PS50995"/>
    </source>
</evidence>